<evidence type="ECO:0000256" key="1">
    <source>
        <dbReference type="SAM" id="MobiDB-lite"/>
    </source>
</evidence>
<reference evidence="3 4" key="1">
    <citation type="submission" date="2018-06" db="EMBL/GenBank/DDBJ databases">
        <authorList>
            <consortium name="Pathogen Informatics"/>
            <person name="Doyle S."/>
        </authorList>
    </citation>
    <scope>NUCLEOTIDE SEQUENCE [LARGE SCALE GENOMIC DNA]</scope>
    <source>
        <strain evidence="3 4">NCTC8256</strain>
    </source>
</reference>
<evidence type="ECO:0000256" key="2">
    <source>
        <dbReference type="SAM" id="SignalP"/>
    </source>
</evidence>
<protein>
    <submittedName>
        <fullName evidence="3">PhoP regulated protein</fullName>
    </submittedName>
</protein>
<gene>
    <name evidence="3" type="primary">pagD</name>
    <name evidence="3" type="ORF">NCTC8256_03639</name>
</gene>
<feature type="region of interest" description="Disordered" evidence="1">
    <location>
        <begin position="46"/>
        <end position="78"/>
    </location>
</feature>
<feature type="signal peptide" evidence="2">
    <location>
        <begin position="1"/>
        <end position="20"/>
    </location>
</feature>
<evidence type="ECO:0000313" key="4">
    <source>
        <dbReference type="Proteomes" id="UP000254346"/>
    </source>
</evidence>
<accession>A0A379VSY6</accession>
<dbReference type="EMBL" id="UGXR01000001">
    <property type="protein sequence ID" value="SUH09658.1"/>
    <property type="molecule type" value="Genomic_DNA"/>
</dbReference>
<dbReference type="Proteomes" id="UP000254346">
    <property type="component" value="Unassembled WGS sequence"/>
</dbReference>
<feature type="compositionally biased region" description="Polar residues" evidence="1">
    <location>
        <begin position="57"/>
        <end position="66"/>
    </location>
</feature>
<sequence length="117" mass="13373">MKHHAFMLWSLLIFSFHVLASSGHCSGLQQASWDIFIYDFGSKTPQPPTNTDKKQARQISSPSCPTTKPMMSAPTNDARKGILSPEHNVIYLQWCRTTTFSHPEILIAIKYSWHYFS</sequence>
<dbReference type="AlphaFoldDB" id="A0A379VSY6"/>
<feature type="chain" id="PRO_5016946697" evidence="2">
    <location>
        <begin position="21"/>
        <end position="117"/>
    </location>
</feature>
<proteinExistence type="predicted"/>
<organism evidence="3 4">
    <name type="scientific">Salmonella enterica I</name>
    <dbReference type="NCBI Taxonomy" id="59201"/>
    <lineage>
        <taxon>Bacteria</taxon>
        <taxon>Pseudomonadati</taxon>
        <taxon>Pseudomonadota</taxon>
        <taxon>Gammaproteobacteria</taxon>
        <taxon>Enterobacterales</taxon>
        <taxon>Enterobacteriaceae</taxon>
        <taxon>Salmonella</taxon>
    </lineage>
</organism>
<evidence type="ECO:0000313" key="3">
    <source>
        <dbReference type="EMBL" id="SUH09658.1"/>
    </source>
</evidence>
<name>A0A379VSY6_SALET</name>
<keyword evidence="2" id="KW-0732">Signal</keyword>